<keyword evidence="3" id="KW-0540">Nuclease</keyword>
<keyword evidence="2" id="KW-1277">Toxin-antitoxin system</keyword>
<dbReference type="Proteomes" id="UP000249467">
    <property type="component" value="Unassembled WGS sequence"/>
</dbReference>
<dbReference type="PANTHER" id="PTHR34139:SF1">
    <property type="entry name" value="RNASE MJ1380-RELATED"/>
    <property type="match status" value="1"/>
</dbReference>
<evidence type="ECO:0000313" key="7">
    <source>
        <dbReference type="EMBL" id="PZO39847.1"/>
    </source>
</evidence>
<evidence type="ECO:0000313" key="8">
    <source>
        <dbReference type="Proteomes" id="UP000249467"/>
    </source>
</evidence>
<name>A0A2W4W9B3_9CYAN</name>
<sequence length="113" mass="13508">MKDPRIYIIHIRECINRIESYTAEGMDSFYSDLKTQDAVIRNLETLGDATQQLPEAWKDAHPEIDWRRVTEFRNVLAHQYLEINLDIVWNVIEYRLPELKQAIEKIAEDFWNS</sequence>
<keyword evidence="4" id="KW-0547">Nucleotide-binding</keyword>
<reference evidence="7 8" key="2">
    <citation type="submission" date="2018-06" db="EMBL/GenBank/DDBJ databases">
        <title>Metagenomic assembly of (sub)arctic Cyanobacteria and their associated microbiome from non-axenic cultures.</title>
        <authorList>
            <person name="Baurain D."/>
        </authorList>
    </citation>
    <scope>NUCLEOTIDE SEQUENCE [LARGE SCALE GENOMIC DNA]</scope>
    <source>
        <strain evidence="7">ULC066bin1</strain>
    </source>
</reference>
<keyword evidence="1" id="KW-0597">Phosphoprotein</keyword>
<dbReference type="GO" id="GO:0110001">
    <property type="term" value="C:toxin-antitoxin complex"/>
    <property type="evidence" value="ECO:0007669"/>
    <property type="project" value="InterPro"/>
</dbReference>
<evidence type="ECO:0000256" key="3">
    <source>
        <dbReference type="ARBA" id="ARBA00022722"/>
    </source>
</evidence>
<dbReference type="InterPro" id="IPR051813">
    <property type="entry name" value="HepT_RNase_toxin"/>
</dbReference>
<protein>
    <submittedName>
        <fullName evidence="7">DUF86 domain-containing protein</fullName>
    </submittedName>
</protein>
<accession>A0A2W4W9B3</accession>
<evidence type="ECO:0000256" key="5">
    <source>
        <dbReference type="ARBA" id="ARBA00022801"/>
    </source>
</evidence>
<reference evidence="7 8" key="1">
    <citation type="submission" date="2018-04" db="EMBL/GenBank/DDBJ databases">
        <authorList>
            <person name="Go L.Y."/>
            <person name="Mitchell J.A."/>
        </authorList>
    </citation>
    <scope>NUCLEOTIDE SEQUENCE [LARGE SCALE GENOMIC DNA]</scope>
    <source>
        <strain evidence="7">ULC066bin1</strain>
    </source>
</reference>
<dbReference type="PANTHER" id="PTHR34139">
    <property type="entry name" value="UPF0331 PROTEIN MJ0127"/>
    <property type="match status" value="1"/>
</dbReference>
<dbReference type="GO" id="GO:0004540">
    <property type="term" value="F:RNA nuclease activity"/>
    <property type="evidence" value="ECO:0007669"/>
    <property type="project" value="InterPro"/>
</dbReference>
<keyword evidence="5" id="KW-0378">Hydrolase</keyword>
<dbReference type="InterPro" id="IPR008201">
    <property type="entry name" value="HepT-like"/>
</dbReference>
<gene>
    <name evidence="7" type="ORF">DCF19_13235</name>
</gene>
<evidence type="ECO:0000256" key="1">
    <source>
        <dbReference type="ARBA" id="ARBA00022553"/>
    </source>
</evidence>
<proteinExistence type="inferred from homology"/>
<dbReference type="Gene3D" id="1.20.120.580">
    <property type="entry name" value="bsu32300-like"/>
    <property type="match status" value="1"/>
</dbReference>
<dbReference type="GO" id="GO:0016787">
    <property type="term" value="F:hydrolase activity"/>
    <property type="evidence" value="ECO:0007669"/>
    <property type="project" value="UniProtKB-KW"/>
</dbReference>
<organism evidence="7 8">
    <name type="scientific">Pseudanabaena frigida</name>
    <dbReference type="NCBI Taxonomy" id="945775"/>
    <lineage>
        <taxon>Bacteria</taxon>
        <taxon>Bacillati</taxon>
        <taxon>Cyanobacteriota</taxon>
        <taxon>Cyanophyceae</taxon>
        <taxon>Pseudanabaenales</taxon>
        <taxon>Pseudanabaenaceae</taxon>
        <taxon>Pseudanabaena</taxon>
    </lineage>
</organism>
<evidence type="ECO:0000256" key="4">
    <source>
        <dbReference type="ARBA" id="ARBA00022741"/>
    </source>
</evidence>
<dbReference type="GO" id="GO:0000166">
    <property type="term" value="F:nucleotide binding"/>
    <property type="evidence" value="ECO:0007669"/>
    <property type="project" value="UniProtKB-KW"/>
</dbReference>
<dbReference type="Pfam" id="PF01934">
    <property type="entry name" value="HepT-like"/>
    <property type="match status" value="1"/>
</dbReference>
<comment type="caution">
    <text evidence="7">The sequence shown here is derived from an EMBL/GenBank/DDBJ whole genome shotgun (WGS) entry which is preliminary data.</text>
</comment>
<evidence type="ECO:0000256" key="2">
    <source>
        <dbReference type="ARBA" id="ARBA00022649"/>
    </source>
</evidence>
<comment type="similarity">
    <text evidence="6">Belongs to the HepT RNase toxin family.</text>
</comment>
<dbReference type="InterPro" id="IPR037038">
    <property type="entry name" value="HepT-like_sf"/>
</dbReference>
<dbReference type="AlphaFoldDB" id="A0A2W4W9B3"/>
<dbReference type="EMBL" id="QBML01000016">
    <property type="protein sequence ID" value="PZO39847.1"/>
    <property type="molecule type" value="Genomic_DNA"/>
</dbReference>
<evidence type="ECO:0000256" key="6">
    <source>
        <dbReference type="ARBA" id="ARBA00024207"/>
    </source>
</evidence>